<dbReference type="InterPro" id="IPR010657">
    <property type="entry name" value="ImpA_N"/>
</dbReference>
<proteinExistence type="predicted"/>
<feature type="domain" description="ImpA N-terminal" evidence="1">
    <location>
        <begin position="12"/>
        <end position="133"/>
    </location>
</feature>
<accession>A0ABW0RZ14</accession>
<dbReference type="Proteomes" id="UP001596086">
    <property type="component" value="Unassembled WGS sequence"/>
</dbReference>
<name>A0ABW0RZ14_9BURK</name>
<dbReference type="Pfam" id="PF06812">
    <property type="entry name" value="ImpA_N"/>
    <property type="match status" value="1"/>
</dbReference>
<comment type="caution">
    <text evidence="2">The sequence shown here is derived from an EMBL/GenBank/DDBJ whole genome shotgun (WGS) entry which is preliminary data.</text>
</comment>
<dbReference type="NCBIfam" id="TIGR03363">
    <property type="entry name" value="VI_chp_8"/>
    <property type="match status" value="1"/>
</dbReference>
<dbReference type="PANTHER" id="PTHR37951:SF1">
    <property type="entry name" value="TYPE VI SECRETION SYSTEM COMPONENT TSSA1"/>
    <property type="match status" value="1"/>
</dbReference>
<dbReference type="InterPro" id="IPR017740">
    <property type="entry name" value="TssA-like"/>
</dbReference>
<reference evidence="3" key="1">
    <citation type="journal article" date="2019" name="Int. J. Syst. Evol. Microbiol.">
        <title>The Global Catalogue of Microorganisms (GCM) 10K type strain sequencing project: providing services to taxonomists for standard genome sequencing and annotation.</title>
        <authorList>
            <consortium name="The Broad Institute Genomics Platform"/>
            <consortium name="The Broad Institute Genome Sequencing Center for Infectious Disease"/>
            <person name="Wu L."/>
            <person name="Ma J."/>
        </authorList>
    </citation>
    <scope>NUCLEOTIDE SEQUENCE [LARGE SCALE GENOMIC DNA]</scope>
    <source>
        <strain evidence="3">CGMCC 4.5798</strain>
    </source>
</reference>
<organism evidence="2 3">
    <name type="scientific">Massilia aerilata</name>
    <dbReference type="NCBI Taxonomy" id="453817"/>
    <lineage>
        <taxon>Bacteria</taxon>
        <taxon>Pseudomonadati</taxon>
        <taxon>Pseudomonadota</taxon>
        <taxon>Betaproteobacteria</taxon>
        <taxon>Burkholderiales</taxon>
        <taxon>Oxalobacteraceae</taxon>
        <taxon>Telluria group</taxon>
        <taxon>Massilia</taxon>
    </lineage>
</organism>
<evidence type="ECO:0000259" key="1">
    <source>
        <dbReference type="Pfam" id="PF06812"/>
    </source>
</evidence>
<sequence>MSTVDIDALLVEVEAGKPCGPNLEQDPAYQLLDREAEGKPEVQYGATITPAVPPDWKVVRRMAGELLQRSRDLRLAIHLLRANLALHGIAGMADGVALIERLLDTRWDSVHPQLDADDGNDPTERINSLAILADAGTLVRELKDAPLLVLPGLGPLNIKMLEIANGELQPPAGQEALALSSIESAIADLDPDKLAEAVDALGRALAAAVNIEVILVRQVGSSQALNLDGLTRPLRKAHDFLQRQQGAAAGAPEEGAQADGAALPAAMATAARGGPAASAEIASRDDVVRALDRLVQYYRQHEPSSPIPILLERAKRLVPMNFFELLQDLAPEGVAQLAVIRGPDGSKQDKDY</sequence>
<dbReference type="RefSeq" id="WP_379769971.1">
    <property type="nucleotide sequence ID" value="NZ_JBHSMZ010000006.1"/>
</dbReference>
<dbReference type="EMBL" id="JBHSMZ010000006">
    <property type="protein sequence ID" value="MFC5548790.1"/>
    <property type="molecule type" value="Genomic_DNA"/>
</dbReference>
<evidence type="ECO:0000313" key="2">
    <source>
        <dbReference type="EMBL" id="MFC5548790.1"/>
    </source>
</evidence>
<evidence type="ECO:0000313" key="3">
    <source>
        <dbReference type="Proteomes" id="UP001596086"/>
    </source>
</evidence>
<gene>
    <name evidence="2" type="primary">tssA</name>
    <name evidence="2" type="ORF">ACFPO9_09715</name>
</gene>
<keyword evidence="3" id="KW-1185">Reference proteome</keyword>
<dbReference type="PANTHER" id="PTHR37951">
    <property type="entry name" value="CYTOPLASMIC PROTEIN-RELATED"/>
    <property type="match status" value="1"/>
</dbReference>
<protein>
    <submittedName>
        <fullName evidence="2">Type VI secretion system protein TssA</fullName>
    </submittedName>
</protein>